<dbReference type="EMBL" id="FQ014226">
    <property type="protein sequence ID" value="CBL52073.1"/>
    <property type="molecule type" value="Genomic_DNA"/>
</dbReference>
<keyword evidence="1" id="KW-0496">Mitochondrion</keyword>
<reference evidence="1" key="1">
    <citation type="submission" date="2010-11" db="EMBL/GenBank/DDBJ databases">
        <authorList>
            <person name="Genoscope - CEA"/>
        </authorList>
    </citation>
    <scope>NUCLEOTIDE SEQUENCE</scope>
</reference>
<dbReference type="EMBL" id="FQ014226">
    <property type="protein sequence ID" value="CBL52025.1"/>
    <property type="molecule type" value="Genomic_DNA"/>
</dbReference>
<evidence type="ECO:0000313" key="1">
    <source>
        <dbReference type="EMBL" id="CBJ20689.1"/>
    </source>
</evidence>
<reference evidence="1" key="2">
    <citation type="journal article" date="2011" name="Genome Biol. Evol.">
        <title>Structural and content diversity of mitochondrial genome in beet: a comparative genomic analysis.</title>
        <authorList>
            <person name="Darracq A."/>
            <person name="Varre J.S."/>
            <person name="Marechal-Drouard L."/>
            <person name="Courseaux A."/>
            <person name="Saumitou-Laprade P."/>
            <person name="Oztas S."/>
            <person name="Vacherie B."/>
            <person name="Barbe V.and.Touzet.P."/>
        </authorList>
    </citation>
    <scope>NUCLEOTIDE SEQUENCE</scope>
</reference>
<dbReference type="EMBL" id="FP885871">
    <property type="protein sequence ID" value="CBJ20689.1"/>
    <property type="molecule type" value="Genomic_DNA"/>
</dbReference>
<accession>E8ZC56</accession>
<organism evidence="1">
    <name type="scientific">Beta vulgaris subsp. maritima</name>
    <name type="common">Sea beet</name>
    <name type="synonym">Beta maritima</name>
    <dbReference type="NCBI Taxonomy" id="350892"/>
    <lineage>
        <taxon>Eukaryota</taxon>
        <taxon>Viridiplantae</taxon>
        <taxon>Streptophyta</taxon>
        <taxon>Embryophyta</taxon>
        <taxon>Tracheophyta</taxon>
        <taxon>Spermatophyta</taxon>
        <taxon>Magnoliopsida</taxon>
        <taxon>eudicotyledons</taxon>
        <taxon>Gunneridae</taxon>
        <taxon>Pentapetalae</taxon>
        <taxon>Caryophyllales</taxon>
        <taxon>Chenopodiaceae</taxon>
        <taxon>Betoideae</taxon>
        <taxon>Beta</taxon>
    </lineage>
</organism>
<proteinExistence type="predicted"/>
<sequence>MPFSVWLGFPEGFLVSCYKIGMMLVESCKPDWGYVERLIEDFSRQLDDDASFLVEKIELKSWTQSLCEYCKWYYEASMDYGRHIEDFLYPPALCFHPERKEKKGSNLSVL</sequence>
<name>E8ZC56_BETVM</name>
<gene>
    <name evidence="1" type="primary">orf110c</name>
</gene>
<geneLocation type="mitochondrion" evidence="1"/>
<protein>
    <submittedName>
        <fullName evidence="1">Uncharacterized protein orf110c</fullName>
    </submittedName>
</protein>
<dbReference type="AlphaFoldDB" id="E8ZC56"/>